<dbReference type="Proteomes" id="UP000538929">
    <property type="component" value="Unassembled WGS sequence"/>
</dbReference>
<dbReference type="InterPro" id="IPR026496">
    <property type="entry name" value="GRASP_targ"/>
</dbReference>
<evidence type="ECO:0000313" key="3">
    <source>
        <dbReference type="Proteomes" id="UP000538929"/>
    </source>
</evidence>
<name>A0A7W3TDU0_9ACTN</name>
<feature type="region of interest" description="Disordered" evidence="1">
    <location>
        <begin position="46"/>
        <end position="87"/>
    </location>
</feature>
<protein>
    <submittedName>
        <fullName evidence="2">Putative ATP-grasp-modified RiPP</fullName>
    </submittedName>
</protein>
<reference evidence="3" key="1">
    <citation type="submission" date="2019-10" db="EMBL/GenBank/DDBJ databases">
        <title>Streptomyces sp. nov., a novel actinobacterium isolated from alkaline environment.</title>
        <authorList>
            <person name="Golinska P."/>
        </authorList>
    </citation>
    <scope>NUCLEOTIDE SEQUENCE [LARGE SCALE GENOMIC DNA]</scope>
    <source>
        <strain evidence="3">DSM 42118</strain>
    </source>
</reference>
<dbReference type="Pfam" id="PF14408">
    <property type="entry name" value="Actino_peptide"/>
    <property type="match status" value="1"/>
</dbReference>
<proteinExistence type="predicted"/>
<feature type="compositionally biased region" description="Polar residues" evidence="1">
    <location>
        <begin position="57"/>
        <end position="72"/>
    </location>
</feature>
<dbReference type="AlphaFoldDB" id="A0A7W3TDU0"/>
<evidence type="ECO:0000256" key="1">
    <source>
        <dbReference type="SAM" id="MobiDB-lite"/>
    </source>
</evidence>
<evidence type="ECO:0000313" key="2">
    <source>
        <dbReference type="EMBL" id="MBB0244710.1"/>
    </source>
</evidence>
<dbReference type="RefSeq" id="WP_182606293.1">
    <property type="nucleotide sequence ID" value="NZ_VKHT01000297.1"/>
</dbReference>
<accession>A0A7W3TDU0</accession>
<dbReference type="EMBL" id="VKHT01000297">
    <property type="protein sequence ID" value="MBB0244710.1"/>
    <property type="molecule type" value="Genomic_DNA"/>
</dbReference>
<dbReference type="NCBIfam" id="TIGR04186">
    <property type="entry name" value="GRASP_targ"/>
    <property type="match status" value="1"/>
</dbReference>
<keyword evidence="3" id="KW-1185">Reference proteome</keyword>
<gene>
    <name evidence="2" type="primary">tgmA</name>
    <name evidence="2" type="ORF">FNQ90_11485</name>
</gene>
<dbReference type="InterPro" id="IPR025843">
    <property type="entry name" value="Actino_peptide"/>
</dbReference>
<feature type="compositionally biased region" description="Acidic residues" evidence="1">
    <location>
        <begin position="78"/>
        <end position="87"/>
    </location>
</feature>
<comment type="caution">
    <text evidence="2">The sequence shown here is derived from an EMBL/GenBank/DDBJ whole genome shotgun (WGS) entry which is preliminary data.</text>
</comment>
<organism evidence="2 3">
    <name type="scientific">Streptomyces alkaliphilus</name>
    <dbReference type="NCBI Taxonomy" id="1472722"/>
    <lineage>
        <taxon>Bacteria</taxon>
        <taxon>Bacillati</taxon>
        <taxon>Actinomycetota</taxon>
        <taxon>Actinomycetes</taxon>
        <taxon>Kitasatosporales</taxon>
        <taxon>Streptomycetaceae</taxon>
        <taxon>Streptomyces</taxon>
    </lineage>
</organism>
<sequence>MREGIVFPWGLTRMESYPAVIRVAGRAVTLDAGTQTAVYQDAGGKIIDMGTHGTGTGLETKTRTSGDGQGPNSLDQGSDQESDQDQP</sequence>